<dbReference type="CDD" id="cd00761">
    <property type="entry name" value="Glyco_tranf_GTA_type"/>
    <property type="match status" value="1"/>
</dbReference>
<dbReference type="SUPFAM" id="SSF53448">
    <property type="entry name" value="Nucleotide-diphospho-sugar transferases"/>
    <property type="match status" value="1"/>
</dbReference>
<proteinExistence type="inferred from homology"/>
<evidence type="ECO:0000256" key="7">
    <source>
        <dbReference type="ARBA" id="ARBA00037281"/>
    </source>
</evidence>
<feature type="domain" description="Glycosyltransferase 2-like" evidence="12">
    <location>
        <begin position="41"/>
        <end position="141"/>
    </location>
</feature>
<feature type="transmembrane region" description="Helical" evidence="11">
    <location>
        <begin position="299"/>
        <end position="319"/>
    </location>
</feature>
<dbReference type="EMBL" id="UGZE01000001">
    <property type="protein sequence ID" value="SUJ06941.1"/>
    <property type="molecule type" value="Genomic_DNA"/>
</dbReference>
<evidence type="ECO:0000256" key="9">
    <source>
        <dbReference type="ARBA" id="ARBA00038120"/>
    </source>
</evidence>
<dbReference type="Pfam" id="PF00535">
    <property type="entry name" value="Glycos_transf_2"/>
    <property type="match status" value="1"/>
</dbReference>
<evidence type="ECO:0000256" key="6">
    <source>
        <dbReference type="ARBA" id="ARBA00023136"/>
    </source>
</evidence>
<sequence length="367" mass="41526">MILYIIAIVLTILSLISGMCMYARRAIINNFGKERGQTAVSVIVPARNEAENLPKLLNSISKEQEIEVIVMDDGSTDETQVVARYYGASVYTVENDTTWQGKSHACWQGSKYATHDLLMFVDADVQFACDDSIQNIANQYDLQGGKGLLSIQPYHKIKKLYENISAIFNLMTIVGMNQFSITKSVNNEQGAFGPVLVTNKQDYKLTQGHLKAKNQIIEGFAISKAYHKYDLPVNLYEGQDVVNFRMYPQGYKALVEGWSKHFALGSQITKKSTLMFVFLWLFGSPGAILAVLLSINLGLLYILLAITLYFIYALQFHIFIRRTGSFNLIASLCHPLLFTCFVAIFFKSWLDVNVFKRTLWKGRRIDL</sequence>
<evidence type="ECO:0000256" key="8">
    <source>
        <dbReference type="ARBA" id="ARBA00037904"/>
    </source>
</evidence>
<dbReference type="InterPro" id="IPR029044">
    <property type="entry name" value="Nucleotide-diphossugar_trans"/>
</dbReference>
<feature type="transmembrane region" description="Helical" evidence="11">
    <location>
        <begin position="326"/>
        <end position="346"/>
    </location>
</feature>
<evidence type="ECO:0000259" key="12">
    <source>
        <dbReference type="Pfam" id="PF00535"/>
    </source>
</evidence>
<dbReference type="GO" id="GO:0016757">
    <property type="term" value="F:glycosyltransferase activity"/>
    <property type="evidence" value="ECO:0007669"/>
    <property type="project" value="UniProtKB-KW"/>
</dbReference>
<evidence type="ECO:0000256" key="10">
    <source>
        <dbReference type="ARBA" id="ARBA00040345"/>
    </source>
</evidence>
<evidence type="ECO:0000256" key="5">
    <source>
        <dbReference type="ARBA" id="ARBA00022746"/>
    </source>
</evidence>
<evidence type="ECO:0000313" key="14">
    <source>
        <dbReference type="Proteomes" id="UP000254956"/>
    </source>
</evidence>
<keyword evidence="4 13" id="KW-0808">Transferase</keyword>
<evidence type="ECO:0000256" key="1">
    <source>
        <dbReference type="ARBA" id="ARBA00004236"/>
    </source>
</evidence>
<feature type="transmembrane region" description="Helical" evidence="11">
    <location>
        <begin position="274"/>
        <end position="293"/>
    </location>
</feature>
<keyword evidence="5" id="KW-0125">Carotenoid biosynthesis</keyword>
<organism evidence="13 14">
    <name type="scientific">Staphylococcus arlettae</name>
    <dbReference type="NCBI Taxonomy" id="29378"/>
    <lineage>
        <taxon>Bacteria</taxon>
        <taxon>Bacillati</taxon>
        <taxon>Bacillota</taxon>
        <taxon>Bacilli</taxon>
        <taxon>Bacillales</taxon>
        <taxon>Staphylococcaceae</taxon>
        <taxon>Staphylococcus</taxon>
    </lineage>
</organism>
<comment type="similarity">
    <text evidence="9">Belongs to the glycosyltransferase 2 family. CrtQ subfamily.</text>
</comment>
<dbReference type="AlphaFoldDB" id="A0A380BVN6"/>
<dbReference type="GO" id="GO:0016117">
    <property type="term" value="P:carotenoid biosynthetic process"/>
    <property type="evidence" value="ECO:0007669"/>
    <property type="project" value="UniProtKB-KW"/>
</dbReference>
<accession>A0A380BVN6</accession>
<feature type="transmembrane region" description="Helical" evidence="11">
    <location>
        <begin position="6"/>
        <end position="23"/>
    </location>
</feature>
<evidence type="ECO:0000256" key="4">
    <source>
        <dbReference type="ARBA" id="ARBA00022679"/>
    </source>
</evidence>
<dbReference type="InterPro" id="IPR001173">
    <property type="entry name" value="Glyco_trans_2-like"/>
</dbReference>
<dbReference type="STRING" id="1212545.SARL_09662"/>
<reference evidence="13 14" key="1">
    <citation type="submission" date="2018-06" db="EMBL/GenBank/DDBJ databases">
        <authorList>
            <consortium name="Pathogen Informatics"/>
            <person name="Doyle S."/>
        </authorList>
    </citation>
    <scope>NUCLEOTIDE SEQUENCE [LARGE SCALE GENOMIC DNA]</scope>
    <source>
        <strain evidence="13 14">NCTC12413</strain>
    </source>
</reference>
<dbReference type="Gene3D" id="3.90.550.10">
    <property type="entry name" value="Spore Coat Polysaccharide Biosynthesis Protein SpsA, Chain A"/>
    <property type="match status" value="1"/>
</dbReference>
<dbReference type="RefSeq" id="WP_172606407.1">
    <property type="nucleotide sequence ID" value="NZ_BKAV01000015.1"/>
</dbReference>
<evidence type="ECO:0000256" key="3">
    <source>
        <dbReference type="ARBA" id="ARBA00022676"/>
    </source>
</evidence>
<dbReference type="GO" id="GO:0005886">
    <property type="term" value="C:plasma membrane"/>
    <property type="evidence" value="ECO:0007669"/>
    <property type="project" value="UniProtKB-SubCell"/>
</dbReference>
<evidence type="ECO:0000313" key="13">
    <source>
        <dbReference type="EMBL" id="SUJ06941.1"/>
    </source>
</evidence>
<keyword evidence="6 11" id="KW-0472">Membrane</keyword>
<gene>
    <name evidence="13" type="primary">crtQ</name>
    <name evidence="13" type="ORF">NCTC12413_00105</name>
</gene>
<dbReference type="Proteomes" id="UP000254956">
    <property type="component" value="Unassembled WGS sequence"/>
</dbReference>
<comment type="function">
    <text evidence="7">Catalyzes the glycosylation of 4,4'-diaponeurosporenoate, i.e. the esterification of glucose at the C1'' position with the carboxyl group of 4,4'-diaponeurosporenic acid, to form glycosyl-4,4'-diaponeurosporenoate. This is a step in the biosynthesis of staphyloxanthin, an orange pigment present in most staphylococci strains.</text>
</comment>
<evidence type="ECO:0000256" key="2">
    <source>
        <dbReference type="ARBA" id="ARBA00022475"/>
    </source>
</evidence>
<comment type="pathway">
    <text evidence="8">Carotenoid biosynthesis; staphyloxanthin biosynthesis; staphyloxanthin from farnesyl diphosphate: step 4/5.</text>
</comment>
<name>A0A380BVN6_9STAP</name>
<comment type="subcellular location">
    <subcellularLocation>
        <location evidence="1">Cell membrane</location>
    </subcellularLocation>
</comment>
<keyword evidence="3 13" id="KW-0328">Glycosyltransferase</keyword>
<keyword evidence="11" id="KW-0812">Transmembrane</keyword>
<keyword evidence="11" id="KW-1133">Transmembrane helix</keyword>
<dbReference type="PANTHER" id="PTHR43646:SF2">
    <property type="entry name" value="GLYCOSYLTRANSFERASE 2-LIKE DOMAIN-CONTAINING PROTEIN"/>
    <property type="match status" value="1"/>
</dbReference>
<dbReference type="PANTHER" id="PTHR43646">
    <property type="entry name" value="GLYCOSYLTRANSFERASE"/>
    <property type="match status" value="1"/>
</dbReference>
<protein>
    <recommendedName>
        <fullName evidence="10">4,4'-diaponeurosporenoate glycosyltransferase</fullName>
    </recommendedName>
</protein>
<evidence type="ECO:0000256" key="11">
    <source>
        <dbReference type="SAM" id="Phobius"/>
    </source>
</evidence>
<keyword evidence="2" id="KW-1003">Cell membrane</keyword>